<gene>
    <name evidence="11" type="ORF">AMOL_2106</name>
</gene>
<evidence type="ECO:0000256" key="5">
    <source>
        <dbReference type="ARBA" id="ARBA00022989"/>
    </source>
</evidence>
<feature type="transmembrane region" description="Helical" evidence="9">
    <location>
        <begin position="341"/>
        <end position="364"/>
    </location>
</feature>
<keyword evidence="5 9" id="KW-1133">Transmembrane helix</keyword>
<evidence type="ECO:0000313" key="11">
    <source>
        <dbReference type="EMBL" id="AXX93060.1"/>
    </source>
</evidence>
<dbReference type="RefSeq" id="WP_118909335.1">
    <property type="nucleotide sequence ID" value="NZ_CP032098.1"/>
</dbReference>
<dbReference type="Gene3D" id="3.30.450.20">
    <property type="entry name" value="PAS domain"/>
    <property type="match status" value="2"/>
</dbReference>
<evidence type="ECO:0000256" key="1">
    <source>
        <dbReference type="ARBA" id="ARBA00004651"/>
    </source>
</evidence>
<organism evidence="11 12">
    <name type="scientific">Malaciobacter molluscorum LMG 25693</name>
    <dbReference type="NCBI Taxonomy" id="870501"/>
    <lineage>
        <taxon>Bacteria</taxon>
        <taxon>Pseudomonadati</taxon>
        <taxon>Campylobacterota</taxon>
        <taxon>Epsilonproteobacteria</taxon>
        <taxon>Campylobacterales</taxon>
        <taxon>Arcobacteraceae</taxon>
        <taxon>Malaciobacter</taxon>
    </lineage>
</organism>
<sequence length="772" mass="86172">MKNMTIKSKLLFIIIVTIVVVATMIAIKSIYSLNSLTKENIAQYKKNAYEVEKESLESYTKFARNIIENYYEQSSIDTIKKNIKEKLVSQTDFLFKILDKLYNEFNGKVSDAQLKKILLDAIGGARYGKNGYFFVYNENAIVLKHPINPTKEGKRYPKPHILNFIKLAIDEGEGLVAYEQTAPNKPPRQKVAYVKFFKKFKWIIGTGSYLDDISSSLKKKALKEISELRFGKNGYFFIYNYDGVNLMHPTIPSHVGKNLIESKTKKGIYFIKELIKAAKKGGDIVTYDYPKPGSKVDSEKIGYATGFEPWKWMIGTGVYTDKIEEHIANLQEEANSKINSIIFGILLISVIVSIIIGLFVIYFINSQINKPLTKFQVGLLDFFKYLSKEKDSVEKIDVNTKDEIGQMAIVVNENIEKTNKLLDQDFKLIDNVKQIVEEVNNGNIQNRLQSSTENKSLEELKVNLNKMLQSISDKVNDNLVEIDKALNEFSNMNFAYRINNPKGDVAKGLNLLADTINDMLVQNKKSGINLRENSHNLLNTVTVLNTASNESASSLEETAAALEEITSNVVSNSENISKMVQVANKVSSSVDLGESLANKTSVSMDSINEQTQAIAEAITVIDQIAFQTNILSLNAAVEAATAGEAGKGFAVVAAEVRNLASRSAEAAKEIKELVENATLGANEGKSISSEMIKGYNELKSNIDETLRLISDVEVSSKEQRTGIEQINDTINDLDQQTQKNASVANQTNDIAIETEKIASKILEDVEEKKFIE</sequence>
<evidence type="ECO:0000313" key="12">
    <source>
        <dbReference type="Proteomes" id="UP000262712"/>
    </source>
</evidence>
<dbReference type="InterPro" id="IPR004010">
    <property type="entry name" value="Double_Cache_2"/>
</dbReference>
<dbReference type="GO" id="GO:0006935">
    <property type="term" value="P:chemotaxis"/>
    <property type="evidence" value="ECO:0007669"/>
    <property type="project" value="UniProtKB-KW"/>
</dbReference>
<keyword evidence="3" id="KW-0145">Chemotaxis</keyword>
<dbReference type="SUPFAM" id="SSF58104">
    <property type="entry name" value="Methyl-accepting chemotaxis protein (MCP) signaling domain"/>
    <property type="match status" value="1"/>
</dbReference>
<dbReference type="EMBL" id="CP032098">
    <property type="protein sequence ID" value="AXX93060.1"/>
    <property type="molecule type" value="Genomic_DNA"/>
</dbReference>
<evidence type="ECO:0000256" key="2">
    <source>
        <dbReference type="ARBA" id="ARBA00022475"/>
    </source>
</evidence>
<evidence type="ECO:0000256" key="6">
    <source>
        <dbReference type="ARBA" id="ARBA00023136"/>
    </source>
</evidence>
<dbReference type="InterPro" id="IPR033480">
    <property type="entry name" value="sCache_2"/>
</dbReference>
<dbReference type="InterPro" id="IPR004089">
    <property type="entry name" value="MCPsignal_dom"/>
</dbReference>
<dbReference type="SMART" id="SM01049">
    <property type="entry name" value="Cache_2"/>
    <property type="match status" value="2"/>
</dbReference>
<evidence type="ECO:0000256" key="7">
    <source>
        <dbReference type="ARBA" id="ARBA00029447"/>
    </source>
</evidence>
<evidence type="ECO:0000256" key="9">
    <source>
        <dbReference type="SAM" id="Phobius"/>
    </source>
</evidence>
<evidence type="ECO:0000256" key="8">
    <source>
        <dbReference type="PROSITE-ProRule" id="PRU00284"/>
    </source>
</evidence>
<reference evidence="11 12" key="1">
    <citation type="submission" date="2018-08" db="EMBL/GenBank/DDBJ databases">
        <title>Complete genome of the Arcobacter molluscorum type strain LMG 25693.</title>
        <authorList>
            <person name="Miller W.G."/>
            <person name="Yee E."/>
            <person name="Bono J.L."/>
        </authorList>
    </citation>
    <scope>NUCLEOTIDE SEQUENCE [LARGE SCALE GENOMIC DNA]</scope>
    <source>
        <strain evidence="11 12">CECT 7696</strain>
    </source>
</reference>
<keyword evidence="4 9" id="KW-0812">Transmembrane</keyword>
<protein>
    <submittedName>
        <fullName evidence="11">Cache sensor-containing MCP-domain signal transduction protein</fullName>
    </submittedName>
</protein>
<feature type="domain" description="Methyl-accepting transducer" evidence="10">
    <location>
        <begin position="526"/>
        <end position="755"/>
    </location>
</feature>
<dbReference type="CDD" id="cd18774">
    <property type="entry name" value="PDC2_HK_sensor"/>
    <property type="match status" value="2"/>
</dbReference>
<dbReference type="PANTHER" id="PTHR43531:SF11">
    <property type="entry name" value="METHYL-ACCEPTING CHEMOTAXIS PROTEIN 3"/>
    <property type="match status" value="1"/>
</dbReference>
<dbReference type="GO" id="GO:0004888">
    <property type="term" value="F:transmembrane signaling receptor activity"/>
    <property type="evidence" value="ECO:0007669"/>
    <property type="project" value="TreeGrafter"/>
</dbReference>
<dbReference type="InterPro" id="IPR051310">
    <property type="entry name" value="MCP_chemotaxis"/>
</dbReference>
<dbReference type="CDD" id="cd11386">
    <property type="entry name" value="MCP_signal"/>
    <property type="match status" value="1"/>
</dbReference>
<accession>A0AB33GZP8</accession>
<evidence type="ECO:0000256" key="4">
    <source>
        <dbReference type="ARBA" id="ARBA00022692"/>
    </source>
</evidence>
<dbReference type="Pfam" id="PF00015">
    <property type="entry name" value="MCPsignal"/>
    <property type="match status" value="1"/>
</dbReference>
<keyword evidence="2" id="KW-1003">Cell membrane</keyword>
<dbReference type="GO" id="GO:0005886">
    <property type="term" value="C:plasma membrane"/>
    <property type="evidence" value="ECO:0007669"/>
    <property type="project" value="UniProtKB-SubCell"/>
</dbReference>
<comment type="similarity">
    <text evidence="7">Belongs to the methyl-accepting chemotaxis (MCP) protein family.</text>
</comment>
<dbReference type="Pfam" id="PF08269">
    <property type="entry name" value="dCache_2"/>
    <property type="match status" value="1"/>
</dbReference>
<dbReference type="KEGG" id="amol:AMOL_2106"/>
<proteinExistence type="inferred from homology"/>
<dbReference type="SMART" id="SM00283">
    <property type="entry name" value="MA"/>
    <property type="match status" value="1"/>
</dbReference>
<dbReference type="AlphaFoldDB" id="A0AB33GZP8"/>
<dbReference type="Gene3D" id="6.10.340.10">
    <property type="match status" value="1"/>
</dbReference>
<keyword evidence="6 9" id="KW-0472">Membrane</keyword>
<dbReference type="PANTHER" id="PTHR43531">
    <property type="entry name" value="PROTEIN ICFG"/>
    <property type="match status" value="1"/>
</dbReference>
<name>A0AB33GZP8_9BACT</name>
<keyword evidence="8" id="KW-0807">Transducer</keyword>
<dbReference type="GO" id="GO:0007165">
    <property type="term" value="P:signal transduction"/>
    <property type="evidence" value="ECO:0007669"/>
    <property type="project" value="UniProtKB-KW"/>
</dbReference>
<dbReference type="Proteomes" id="UP000262712">
    <property type="component" value="Chromosome"/>
</dbReference>
<comment type="subcellular location">
    <subcellularLocation>
        <location evidence="1">Cell membrane</location>
        <topology evidence="1">Multi-pass membrane protein</topology>
    </subcellularLocation>
</comment>
<dbReference type="Gene3D" id="1.10.287.950">
    <property type="entry name" value="Methyl-accepting chemotaxis protein"/>
    <property type="match status" value="1"/>
</dbReference>
<dbReference type="PROSITE" id="PS50111">
    <property type="entry name" value="CHEMOTAXIS_TRANSDUC_2"/>
    <property type="match status" value="1"/>
</dbReference>
<evidence type="ECO:0000256" key="3">
    <source>
        <dbReference type="ARBA" id="ARBA00022500"/>
    </source>
</evidence>
<evidence type="ECO:0000259" key="10">
    <source>
        <dbReference type="PROSITE" id="PS50111"/>
    </source>
</evidence>